<dbReference type="EMBL" id="BARV01006786">
    <property type="protein sequence ID" value="GAI16913.1"/>
    <property type="molecule type" value="Genomic_DNA"/>
</dbReference>
<evidence type="ECO:0000313" key="1">
    <source>
        <dbReference type="EMBL" id="GAI16913.1"/>
    </source>
</evidence>
<gene>
    <name evidence="1" type="ORF">S06H3_13899</name>
</gene>
<protein>
    <submittedName>
        <fullName evidence="1">Uncharacterized protein</fullName>
    </submittedName>
</protein>
<comment type="caution">
    <text evidence="1">The sequence shown here is derived from an EMBL/GenBank/DDBJ whole genome shotgun (WGS) entry which is preliminary data.</text>
</comment>
<sequence>AKQNLNWQAETLPEEGITKLVKWIGENINLFKVK</sequence>
<dbReference type="AlphaFoldDB" id="X1LCS3"/>
<accession>X1LCS3</accession>
<proteinExistence type="predicted"/>
<reference evidence="1" key="1">
    <citation type="journal article" date="2014" name="Front. Microbiol.">
        <title>High frequency of phylogenetically diverse reductive dehalogenase-homologous genes in deep subseafloor sedimentary metagenomes.</title>
        <authorList>
            <person name="Kawai M."/>
            <person name="Futagami T."/>
            <person name="Toyoda A."/>
            <person name="Takaki Y."/>
            <person name="Nishi S."/>
            <person name="Hori S."/>
            <person name="Arai W."/>
            <person name="Tsubouchi T."/>
            <person name="Morono Y."/>
            <person name="Uchiyama I."/>
            <person name="Ito T."/>
            <person name="Fujiyama A."/>
            <person name="Inagaki F."/>
            <person name="Takami H."/>
        </authorList>
    </citation>
    <scope>NUCLEOTIDE SEQUENCE</scope>
    <source>
        <strain evidence="1">Expedition CK06-06</strain>
    </source>
</reference>
<feature type="non-terminal residue" evidence="1">
    <location>
        <position position="1"/>
    </location>
</feature>
<organism evidence="1">
    <name type="scientific">marine sediment metagenome</name>
    <dbReference type="NCBI Taxonomy" id="412755"/>
    <lineage>
        <taxon>unclassified sequences</taxon>
        <taxon>metagenomes</taxon>
        <taxon>ecological metagenomes</taxon>
    </lineage>
</organism>
<name>X1LCS3_9ZZZZ</name>